<evidence type="ECO:0000256" key="3">
    <source>
        <dbReference type="ARBA" id="ARBA00022776"/>
    </source>
</evidence>
<protein>
    <recommendedName>
        <fullName evidence="1">Anaphase-promoting complex subunit 4</fullName>
    </recommendedName>
</protein>
<keyword evidence="5" id="KW-0131">Cell cycle</keyword>
<dbReference type="PANTHER" id="PTHR13260:SF0">
    <property type="entry name" value="ANAPHASE-PROMOTING COMPLEX SUBUNIT 4"/>
    <property type="match status" value="1"/>
</dbReference>
<dbReference type="Proteomes" id="UP000054097">
    <property type="component" value="Unassembled WGS sequence"/>
</dbReference>
<feature type="compositionally biased region" description="Basic and acidic residues" evidence="6">
    <location>
        <begin position="604"/>
        <end position="613"/>
    </location>
</feature>
<reference evidence="9" key="2">
    <citation type="submission" date="2015-01" db="EMBL/GenBank/DDBJ databases">
        <title>Evolutionary Origins and Diversification of the Mycorrhizal Mutualists.</title>
        <authorList>
            <consortium name="DOE Joint Genome Institute"/>
            <consortium name="Mycorrhizal Genomics Consortium"/>
            <person name="Kohler A."/>
            <person name="Kuo A."/>
            <person name="Nagy L.G."/>
            <person name="Floudas D."/>
            <person name="Copeland A."/>
            <person name="Barry K.W."/>
            <person name="Cichocki N."/>
            <person name="Veneault-Fourrey C."/>
            <person name="LaButti K."/>
            <person name="Lindquist E.A."/>
            <person name="Lipzen A."/>
            <person name="Lundell T."/>
            <person name="Morin E."/>
            <person name="Murat C."/>
            <person name="Riley R."/>
            <person name="Ohm R."/>
            <person name="Sun H."/>
            <person name="Tunlid A."/>
            <person name="Henrissat B."/>
            <person name="Grigoriev I.V."/>
            <person name="Hibbett D.S."/>
            <person name="Martin F."/>
        </authorList>
    </citation>
    <scope>NUCLEOTIDE SEQUENCE [LARGE SCALE GENOMIC DNA]</scope>
    <source>
        <strain evidence="9">MAFF 305830</strain>
    </source>
</reference>
<dbReference type="PANTHER" id="PTHR13260">
    <property type="entry name" value="ANAPHASE PROMOTING COMPLEX SUBUNIT 4 APC4"/>
    <property type="match status" value="1"/>
</dbReference>
<evidence type="ECO:0000256" key="1">
    <source>
        <dbReference type="ARBA" id="ARBA00016067"/>
    </source>
</evidence>
<evidence type="ECO:0000313" key="8">
    <source>
        <dbReference type="EMBL" id="KIM34381.1"/>
    </source>
</evidence>
<organism evidence="8 9">
    <name type="scientific">Serendipita vermifera MAFF 305830</name>
    <dbReference type="NCBI Taxonomy" id="933852"/>
    <lineage>
        <taxon>Eukaryota</taxon>
        <taxon>Fungi</taxon>
        <taxon>Dikarya</taxon>
        <taxon>Basidiomycota</taxon>
        <taxon>Agaricomycotina</taxon>
        <taxon>Agaricomycetes</taxon>
        <taxon>Sebacinales</taxon>
        <taxon>Serendipitaceae</taxon>
        <taxon>Serendipita</taxon>
    </lineage>
</organism>
<name>A0A0C3BSL0_SERVB</name>
<keyword evidence="3" id="KW-0498">Mitosis</keyword>
<evidence type="ECO:0000313" key="9">
    <source>
        <dbReference type="Proteomes" id="UP000054097"/>
    </source>
</evidence>
<evidence type="ECO:0000256" key="4">
    <source>
        <dbReference type="ARBA" id="ARBA00022786"/>
    </source>
</evidence>
<gene>
    <name evidence="8" type="ORF">M408DRAFT_325790</name>
</gene>
<dbReference type="GO" id="GO:0051301">
    <property type="term" value="P:cell division"/>
    <property type="evidence" value="ECO:0007669"/>
    <property type="project" value="UniProtKB-KW"/>
</dbReference>
<dbReference type="STRING" id="933852.A0A0C3BSL0"/>
<sequence length="906" mass="101141">MGSFALLGEFAVPPKTILVQGACNPEKDLVLLIHHSDARDTLSLWKLQGSKRWEVDVVGNFGTSSSLRHVSWSPNGDKFALSHSLQRLTVHDVLDGCEEFRYDEASNERVKPKMASIFWLKMPWKLFWDEDISNQPPPQLYPRDYDAPGSAFYVFKHLPQLDYKIPLIDRMNDEAIVGDSEWLQRTTAEPMTLHRAPRYMFPPSAHGWPSLPFNLADASISPTGVDANESMTTNDPKDRWYAAQSNTCLFAGDNSGGLYSFIHGTYYVGPLRTQPTFSQLVSIATGSSCLYFSRLCIQSHTTSLVLSEMSGRIYSHLGSDQFASHSDYRLRDIMRISTVAQDLALYASRNCGEAEIAWLGGGGQEGARIWNQKWCRLLDTLQSRPGVDSAKTRDVKTDLTFFLLTGLPLSPTLTENLEHGSQTTERNFKKWQVVVHETLMHVKHLVELSLLSLQRLVAVLWDLCGLAEIKDIAEHFRLNRLVIKDCIELAQSIAKVLSTMADTVRKEIQGFGHFMIWLRGLIPNLPPADPPLKPYDVLIVNDYIANGLYPSGIDQFFETSASQSAPKSTNTPSTTAPSTMEGIALNAQQALKDLRNRNPLNTAEPERNNQREDRRIRQMITTLIGQCNQMFRTIGESVTVPGRNQEEAGLMVRQDLKWKEIILPPSVKQSTLREGFLQAPRLQEVFLRERLIPLETGVDQLVLLRLPGQGTTEEGQEGQRLCILRLTHERGIPTTCSVSCAMLKIAFPEDDSASERMENEDPIVTNILDAQFYDDKQLALVMQTTAAGETERRAIALLGFADQEYHPIDLPGPSLDVEADIVQRFNDGVFPTHVVGVTSLRPISMRTGTSTVSLSVNNKRGVAVILDHDRSVVHAYDLAGEEEEDATVDEGGSATPTEEGESMETS</sequence>
<keyword evidence="4" id="KW-0833">Ubl conjugation pathway</keyword>
<dbReference type="EMBL" id="KN824277">
    <property type="protein sequence ID" value="KIM34381.1"/>
    <property type="molecule type" value="Genomic_DNA"/>
</dbReference>
<feature type="domain" description="Anaphase-promoting complex subunit 4 long" evidence="7">
    <location>
        <begin position="322"/>
        <end position="525"/>
    </location>
</feature>
<evidence type="ECO:0000256" key="6">
    <source>
        <dbReference type="SAM" id="MobiDB-lite"/>
    </source>
</evidence>
<dbReference type="GO" id="GO:0070979">
    <property type="term" value="P:protein K11-linked ubiquitination"/>
    <property type="evidence" value="ECO:0007669"/>
    <property type="project" value="TreeGrafter"/>
</dbReference>
<proteinExistence type="predicted"/>
<dbReference type="GO" id="GO:0031145">
    <property type="term" value="P:anaphase-promoting complex-dependent catabolic process"/>
    <property type="evidence" value="ECO:0007669"/>
    <property type="project" value="InterPro"/>
</dbReference>
<evidence type="ECO:0000259" key="7">
    <source>
        <dbReference type="Pfam" id="PF12896"/>
    </source>
</evidence>
<keyword evidence="2" id="KW-0132">Cell division</keyword>
<keyword evidence="9" id="KW-1185">Reference proteome</keyword>
<feature type="region of interest" description="Disordered" evidence="6">
    <location>
        <begin position="880"/>
        <end position="906"/>
    </location>
</feature>
<reference evidence="8 9" key="1">
    <citation type="submission" date="2014-04" db="EMBL/GenBank/DDBJ databases">
        <authorList>
            <consortium name="DOE Joint Genome Institute"/>
            <person name="Kuo A."/>
            <person name="Zuccaro A."/>
            <person name="Kohler A."/>
            <person name="Nagy L.G."/>
            <person name="Floudas D."/>
            <person name="Copeland A."/>
            <person name="Barry K.W."/>
            <person name="Cichocki N."/>
            <person name="Veneault-Fourrey C."/>
            <person name="LaButti K."/>
            <person name="Lindquist E.A."/>
            <person name="Lipzen A."/>
            <person name="Lundell T."/>
            <person name="Morin E."/>
            <person name="Murat C."/>
            <person name="Sun H."/>
            <person name="Tunlid A."/>
            <person name="Henrissat B."/>
            <person name="Grigoriev I.V."/>
            <person name="Hibbett D.S."/>
            <person name="Martin F."/>
            <person name="Nordberg H.P."/>
            <person name="Cantor M.N."/>
            <person name="Hua S.X."/>
        </authorList>
    </citation>
    <scope>NUCLEOTIDE SEQUENCE [LARGE SCALE GENOMIC DNA]</scope>
    <source>
        <strain evidence="8 9">MAFF 305830</strain>
    </source>
</reference>
<evidence type="ECO:0000256" key="2">
    <source>
        <dbReference type="ARBA" id="ARBA00022618"/>
    </source>
</evidence>
<dbReference type="GO" id="GO:0005680">
    <property type="term" value="C:anaphase-promoting complex"/>
    <property type="evidence" value="ECO:0007669"/>
    <property type="project" value="InterPro"/>
</dbReference>
<dbReference type="InterPro" id="IPR024789">
    <property type="entry name" value="APC4"/>
</dbReference>
<dbReference type="Pfam" id="PF12896">
    <property type="entry name" value="ANAPC4"/>
    <property type="match status" value="1"/>
</dbReference>
<dbReference type="GO" id="GO:0034399">
    <property type="term" value="C:nuclear periphery"/>
    <property type="evidence" value="ECO:0007669"/>
    <property type="project" value="TreeGrafter"/>
</dbReference>
<evidence type="ECO:0000256" key="5">
    <source>
        <dbReference type="ARBA" id="ARBA00023306"/>
    </source>
</evidence>
<dbReference type="OrthoDB" id="10259843at2759"/>
<dbReference type="AlphaFoldDB" id="A0A0C3BSL0"/>
<dbReference type="InterPro" id="IPR024790">
    <property type="entry name" value="APC4_long_dom"/>
</dbReference>
<accession>A0A0C3BSL0</accession>
<dbReference type="HOGENOM" id="CLU_016615_0_0_1"/>
<feature type="region of interest" description="Disordered" evidence="6">
    <location>
        <begin position="594"/>
        <end position="613"/>
    </location>
</feature>